<sequence>MRDDCPPPVVPARASTFALARMTVALLGRGSLSQTQNDLLAMVFVHSFLLANGWVLVRETNQIVDDDVDVLLPPWASSKSGDISSESSATYRFDFSDDGELSTLVDVRSTRVGKHTLSVTFAFETERDIEEEEEDEIKTLLVTIKEESVRKLGEDIVNQMVKEKILNHRGMVEPAKEKECLKCKEWERLDLERRRLQEQQRQNEILGGGYPDRNDPFSSRGPPSFPRQPLHPGMGPRIDYIGPPDIPDFGRNF</sequence>
<proteinExistence type="predicted"/>
<dbReference type="AlphaFoldDB" id="K8F0L5"/>
<evidence type="ECO:0000256" key="1">
    <source>
        <dbReference type="SAM" id="MobiDB-lite"/>
    </source>
</evidence>
<feature type="region of interest" description="Disordered" evidence="1">
    <location>
        <begin position="199"/>
        <end position="253"/>
    </location>
</feature>
<dbReference type="GeneID" id="19017652"/>
<evidence type="ECO:0000313" key="3">
    <source>
        <dbReference type="Proteomes" id="UP000198341"/>
    </source>
</evidence>
<keyword evidence="3" id="KW-1185">Reference proteome</keyword>
<name>K8F0L5_9CHLO</name>
<accession>K8F0L5</accession>
<dbReference type="EMBL" id="FO082277">
    <property type="protein sequence ID" value="CCO15073.1"/>
    <property type="molecule type" value="Genomic_DNA"/>
</dbReference>
<gene>
    <name evidence="2" type="ORF">Bathy02g05390</name>
</gene>
<dbReference type="KEGG" id="bpg:Bathy02g05390"/>
<protein>
    <submittedName>
        <fullName evidence="2">Uncharacterized protein</fullName>
    </submittedName>
</protein>
<organism evidence="2 3">
    <name type="scientific">Bathycoccus prasinos</name>
    <dbReference type="NCBI Taxonomy" id="41875"/>
    <lineage>
        <taxon>Eukaryota</taxon>
        <taxon>Viridiplantae</taxon>
        <taxon>Chlorophyta</taxon>
        <taxon>Mamiellophyceae</taxon>
        <taxon>Mamiellales</taxon>
        <taxon>Bathycoccaceae</taxon>
        <taxon>Bathycoccus</taxon>
    </lineage>
</organism>
<dbReference type="RefSeq" id="XP_007514833.1">
    <property type="nucleotide sequence ID" value="XM_007514771.1"/>
</dbReference>
<evidence type="ECO:0000313" key="2">
    <source>
        <dbReference type="EMBL" id="CCO15073.1"/>
    </source>
</evidence>
<reference evidence="2 3" key="1">
    <citation type="submission" date="2011-10" db="EMBL/GenBank/DDBJ databases">
        <authorList>
            <person name="Genoscope - CEA"/>
        </authorList>
    </citation>
    <scope>NUCLEOTIDE SEQUENCE [LARGE SCALE GENOMIC DNA]</scope>
    <source>
        <strain evidence="2 3">RCC 1105</strain>
    </source>
</reference>
<dbReference type="Proteomes" id="UP000198341">
    <property type="component" value="Chromosome 2"/>
</dbReference>